<protein>
    <submittedName>
        <fullName evidence="1">Uncharacterized protein</fullName>
    </submittedName>
</protein>
<proteinExistence type="predicted"/>
<name>A0ABQ8TJD5_PERAM</name>
<gene>
    <name evidence="1" type="ORF">ANN_13074</name>
</gene>
<evidence type="ECO:0000313" key="1">
    <source>
        <dbReference type="EMBL" id="KAJ4446378.1"/>
    </source>
</evidence>
<sequence>MDLREVGYDDRDWINLAQDRDRWRAYVFAEYSHFPYRHSTIAAFIMLYNVLYLFSSGVPRPAHTAAERTTASVCRNLPNRESNPVHLVSQPDALTVTPQVWTRQGYIPAEHNIKYPLLVQREKIFIPPLHIQLGPIKKFVKALDKNGEAFQYLKTLFPKISDDKLKEGIFVALQIRKLLKDSIFEKRLNPKEFPAWKSFASVVKGYLGNHKAENYRELLETLLRNYKKNWLPYITEDPLLTFTFGLLS</sequence>
<dbReference type="Proteomes" id="UP001148838">
    <property type="component" value="Unassembled WGS sequence"/>
</dbReference>
<reference evidence="1 2" key="1">
    <citation type="journal article" date="2022" name="Allergy">
        <title>Genome assembly and annotation of Periplaneta americana reveal a comprehensive cockroach allergen profile.</title>
        <authorList>
            <person name="Wang L."/>
            <person name="Xiong Q."/>
            <person name="Saelim N."/>
            <person name="Wang L."/>
            <person name="Nong W."/>
            <person name="Wan A.T."/>
            <person name="Shi M."/>
            <person name="Liu X."/>
            <person name="Cao Q."/>
            <person name="Hui J.H.L."/>
            <person name="Sookrung N."/>
            <person name="Leung T.F."/>
            <person name="Tungtrongchitr A."/>
            <person name="Tsui S.K.W."/>
        </authorList>
    </citation>
    <scope>NUCLEOTIDE SEQUENCE [LARGE SCALE GENOMIC DNA]</scope>
    <source>
        <strain evidence="1">PWHHKU_190912</strain>
    </source>
</reference>
<comment type="caution">
    <text evidence="1">The sequence shown here is derived from an EMBL/GenBank/DDBJ whole genome shotgun (WGS) entry which is preliminary data.</text>
</comment>
<accession>A0ABQ8TJD5</accession>
<dbReference type="EMBL" id="JAJSOF020000009">
    <property type="protein sequence ID" value="KAJ4446378.1"/>
    <property type="molecule type" value="Genomic_DNA"/>
</dbReference>
<dbReference type="PANTHER" id="PTHR46114">
    <property type="entry name" value="APPLE DOMAIN-CONTAINING PROTEIN"/>
    <property type="match status" value="1"/>
</dbReference>
<evidence type="ECO:0000313" key="2">
    <source>
        <dbReference type="Proteomes" id="UP001148838"/>
    </source>
</evidence>
<organism evidence="1 2">
    <name type="scientific">Periplaneta americana</name>
    <name type="common">American cockroach</name>
    <name type="synonym">Blatta americana</name>
    <dbReference type="NCBI Taxonomy" id="6978"/>
    <lineage>
        <taxon>Eukaryota</taxon>
        <taxon>Metazoa</taxon>
        <taxon>Ecdysozoa</taxon>
        <taxon>Arthropoda</taxon>
        <taxon>Hexapoda</taxon>
        <taxon>Insecta</taxon>
        <taxon>Pterygota</taxon>
        <taxon>Neoptera</taxon>
        <taxon>Polyneoptera</taxon>
        <taxon>Dictyoptera</taxon>
        <taxon>Blattodea</taxon>
        <taxon>Blattoidea</taxon>
        <taxon>Blattidae</taxon>
        <taxon>Blattinae</taxon>
        <taxon>Periplaneta</taxon>
    </lineage>
</organism>
<keyword evidence="2" id="KW-1185">Reference proteome</keyword>
<dbReference type="PANTHER" id="PTHR46114:SF1">
    <property type="entry name" value="ZAD DOMAIN-CONTAINING PROTEIN"/>
    <property type="match status" value="1"/>
</dbReference>